<evidence type="ECO:0000313" key="2">
    <source>
        <dbReference type="EMBL" id="AXC15120.1"/>
    </source>
</evidence>
<dbReference type="InterPro" id="IPR000671">
    <property type="entry name" value="Peptidase_A31"/>
</dbReference>
<gene>
    <name evidence="2" type="ORF">ACPOL_5876</name>
</gene>
<dbReference type="EMBL" id="CP030840">
    <property type="protein sequence ID" value="AXC15120.1"/>
    <property type="molecule type" value="Genomic_DNA"/>
</dbReference>
<dbReference type="KEGG" id="abas:ACPOL_5876"/>
<accession>A0A2Z5G821</accession>
<sequence length="200" mass="20829">MIAAGVMPGGSTADNARRTMVFACGNALLGDDGVGWRIGREISDNPPRENVFVVCTQQLLPEHAEAVSDADLAVFVDCSAITPAGTVSTTPIEAAGALPAIFTHHLDPASLLKLALEFYGKTPSRSVAITVGGEDFALREVPSGKVAAAIPAALLAVRRVISERDCRAEHEEPPTATGTPGDMPLSDLPSHDFESDGQLS</sequence>
<dbReference type="GO" id="GO:0016485">
    <property type="term" value="P:protein processing"/>
    <property type="evidence" value="ECO:0007669"/>
    <property type="project" value="TreeGrafter"/>
</dbReference>
<keyword evidence="3" id="KW-1185">Reference proteome</keyword>
<protein>
    <submittedName>
        <fullName evidence="2">NADH-reducing hydrogenase maturation factor</fullName>
    </submittedName>
</protein>
<dbReference type="GO" id="GO:0004175">
    <property type="term" value="F:endopeptidase activity"/>
    <property type="evidence" value="ECO:0007669"/>
    <property type="project" value="TreeGrafter"/>
</dbReference>
<dbReference type="RefSeq" id="WP_114209753.1">
    <property type="nucleotide sequence ID" value="NZ_CP030840.1"/>
</dbReference>
<dbReference type="AlphaFoldDB" id="A0A2Z5G821"/>
<organism evidence="2 3">
    <name type="scientific">Acidisarcina polymorpha</name>
    <dbReference type="NCBI Taxonomy" id="2211140"/>
    <lineage>
        <taxon>Bacteria</taxon>
        <taxon>Pseudomonadati</taxon>
        <taxon>Acidobacteriota</taxon>
        <taxon>Terriglobia</taxon>
        <taxon>Terriglobales</taxon>
        <taxon>Acidobacteriaceae</taxon>
        <taxon>Acidisarcina</taxon>
    </lineage>
</organism>
<feature type="region of interest" description="Disordered" evidence="1">
    <location>
        <begin position="165"/>
        <end position="200"/>
    </location>
</feature>
<proteinExistence type="predicted"/>
<dbReference type="NCBIfam" id="TIGR00072">
    <property type="entry name" value="hydrog_prot"/>
    <property type="match status" value="1"/>
</dbReference>
<dbReference type="PANTHER" id="PTHR30302:SF5">
    <property type="entry name" value="SLR1876 PROTEIN"/>
    <property type="match status" value="1"/>
</dbReference>
<dbReference type="GO" id="GO:0008047">
    <property type="term" value="F:enzyme activator activity"/>
    <property type="evidence" value="ECO:0007669"/>
    <property type="project" value="InterPro"/>
</dbReference>
<dbReference type="Gene3D" id="3.40.50.1450">
    <property type="entry name" value="HybD-like"/>
    <property type="match status" value="1"/>
</dbReference>
<dbReference type="Proteomes" id="UP000253606">
    <property type="component" value="Chromosome"/>
</dbReference>
<dbReference type="OrthoDB" id="9794619at2"/>
<name>A0A2Z5G821_9BACT</name>
<reference evidence="2 3" key="1">
    <citation type="journal article" date="2018" name="Front. Microbiol.">
        <title>Hydrolytic Capabilities as a Key to Environmental Success: Chitinolytic and Cellulolytic Acidobacteria From Acidic Sub-arctic Soils and Boreal Peatlands.</title>
        <authorList>
            <person name="Belova S.E."/>
            <person name="Ravin N.V."/>
            <person name="Pankratov T.A."/>
            <person name="Rakitin A.L."/>
            <person name="Ivanova A.A."/>
            <person name="Beletsky A.V."/>
            <person name="Mardanov A.V."/>
            <person name="Sinninghe Damste J.S."/>
            <person name="Dedysh S.N."/>
        </authorList>
    </citation>
    <scope>NUCLEOTIDE SEQUENCE [LARGE SCALE GENOMIC DNA]</scope>
    <source>
        <strain evidence="2 3">SBC82</strain>
    </source>
</reference>
<evidence type="ECO:0000256" key="1">
    <source>
        <dbReference type="SAM" id="MobiDB-lite"/>
    </source>
</evidence>
<dbReference type="InterPro" id="IPR023430">
    <property type="entry name" value="Pept_HybD-like_dom_sf"/>
</dbReference>
<dbReference type="SUPFAM" id="SSF53163">
    <property type="entry name" value="HybD-like"/>
    <property type="match status" value="1"/>
</dbReference>
<dbReference type="PANTHER" id="PTHR30302">
    <property type="entry name" value="HYDROGENASE 1 MATURATION PROTEASE"/>
    <property type="match status" value="1"/>
</dbReference>
<evidence type="ECO:0000313" key="3">
    <source>
        <dbReference type="Proteomes" id="UP000253606"/>
    </source>
</evidence>